<comment type="function">
    <text evidence="8">Thiol-specific peroxidase that catalyzes the reduction of hydrogen peroxide and organic hydroperoxides to water and alcohols, respectively. Plays a role in cell protection against oxidative stress by detoxifying peroxides. Acts synergistically with MAP3K13 to regulate the activation of NF-kappa-B in the cytosol. Required for the maintenance of physical strength.</text>
</comment>
<evidence type="ECO:0000313" key="13">
    <source>
        <dbReference type="EMBL" id="KAF6110868.1"/>
    </source>
</evidence>
<dbReference type="InterPro" id="IPR013766">
    <property type="entry name" value="Thioredoxin_domain"/>
</dbReference>
<dbReference type="Pfam" id="PF10417">
    <property type="entry name" value="1-cysPrx_C"/>
    <property type="match status" value="1"/>
</dbReference>
<dbReference type="InterPro" id="IPR000866">
    <property type="entry name" value="AhpC/TSA"/>
</dbReference>
<gene>
    <name evidence="13" type="ORF">HJG60_015514</name>
</gene>
<evidence type="ECO:0000259" key="12">
    <source>
        <dbReference type="PROSITE" id="PS51352"/>
    </source>
</evidence>
<dbReference type="InterPro" id="IPR019479">
    <property type="entry name" value="Peroxiredoxin_C"/>
</dbReference>
<evidence type="ECO:0000313" key="14">
    <source>
        <dbReference type="Proteomes" id="UP000664940"/>
    </source>
</evidence>
<feature type="region of interest" description="Disordered" evidence="11">
    <location>
        <begin position="225"/>
        <end position="244"/>
    </location>
</feature>
<evidence type="ECO:0000256" key="11">
    <source>
        <dbReference type="SAM" id="MobiDB-lite"/>
    </source>
</evidence>
<keyword evidence="5" id="KW-0560">Oxidoreductase</keyword>
<reference evidence="13 14" key="1">
    <citation type="journal article" date="2020" name="Nature">
        <title>Six reference-quality genomes reveal evolution of bat adaptations.</title>
        <authorList>
            <person name="Jebb D."/>
            <person name="Huang Z."/>
            <person name="Pippel M."/>
            <person name="Hughes G.M."/>
            <person name="Lavrichenko K."/>
            <person name="Devanna P."/>
            <person name="Winkler S."/>
            <person name="Jermiin L.S."/>
            <person name="Skirmuntt E.C."/>
            <person name="Katzourakis A."/>
            <person name="Burkitt-Gray L."/>
            <person name="Ray D.A."/>
            <person name="Sullivan K.A.M."/>
            <person name="Roscito J.G."/>
            <person name="Kirilenko B.M."/>
            <person name="Davalos L.M."/>
            <person name="Corthals A.P."/>
            <person name="Power M.L."/>
            <person name="Jones G."/>
            <person name="Ransome R.D."/>
            <person name="Dechmann D.K.N."/>
            <person name="Locatelli A.G."/>
            <person name="Puechmaille S.J."/>
            <person name="Fedrigo O."/>
            <person name="Jarvis E.D."/>
            <person name="Hiller M."/>
            <person name="Vernes S.C."/>
            <person name="Myers E.W."/>
            <person name="Teeling E.C."/>
        </authorList>
    </citation>
    <scope>NUCLEOTIDE SEQUENCE [LARGE SCALE GENOMIC DNA]</scope>
    <source>
        <strain evidence="13">Bat1K_MPI-CBG_1</strain>
    </source>
</reference>
<dbReference type="Proteomes" id="UP000664940">
    <property type="component" value="Unassembled WGS sequence"/>
</dbReference>
<organism evidence="13 14">
    <name type="scientific">Phyllostomus discolor</name>
    <name type="common">pale spear-nosed bat</name>
    <dbReference type="NCBI Taxonomy" id="89673"/>
    <lineage>
        <taxon>Eukaryota</taxon>
        <taxon>Metazoa</taxon>
        <taxon>Chordata</taxon>
        <taxon>Craniata</taxon>
        <taxon>Vertebrata</taxon>
        <taxon>Euteleostomi</taxon>
        <taxon>Mammalia</taxon>
        <taxon>Eutheria</taxon>
        <taxon>Laurasiatheria</taxon>
        <taxon>Chiroptera</taxon>
        <taxon>Yangochiroptera</taxon>
        <taxon>Phyllostomidae</taxon>
        <taxon>Phyllostominae</taxon>
        <taxon>Phyllostomus</taxon>
    </lineage>
</organism>
<evidence type="ECO:0000256" key="6">
    <source>
        <dbReference type="ARBA" id="ARBA00040356"/>
    </source>
</evidence>
<dbReference type="InterPro" id="IPR050217">
    <property type="entry name" value="Peroxiredoxin"/>
</dbReference>
<comment type="caution">
    <text evidence="13">The sequence shown here is derived from an EMBL/GenBank/DDBJ whole genome shotgun (WGS) entry which is preliminary data.</text>
</comment>
<feature type="domain" description="Thioredoxin" evidence="12">
    <location>
        <begin position="60"/>
        <end position="288"/>
    </location>
</feature>
<protein>
    <recommendedName>
        <fullName evidence="6">Thioredoxin-dependent peroxide reductase, mitochondrial</fullName>
        <ecNumber evidence="2">1.11.1.24</ecNumber>
    </recommendedName>
    <alternativeName>
        <fullName evidence="7">Thioredoxin-dependent peroxiredoxin 3</fullName>
    </alternativeName>
</protein>
<dbReference type="PROSITE" id="PS51352">
    <property type="entry name" value="THIOREDOXIN_2"/>
    <property type="match status" value="1"/>
</dbReference>
<evidence type="ECO:0000256" key="9">
    <source>
        <dbReference type="ARBA" id="ARBA00046731"/>
    </source>
</evidence>
<comment type="subunit">
    <text evidence="9">Homodimer; disulfide-linked, upon oxidation. 6 homodimers assemble to form a ring-like dodecamer. Interacts with NEK6. Interacts with LRRK2. Interacts with MAP3K13. Interacts with RPS6KC1 (via PX domain).</text>
</comment>
<evidence type="ECO:0000256" key="5">
    <source>
        <dbReference type="ARBA" id="ARBA00023002"/>
    </source>
</evidence>
<evidence type="ECO:0000256" key="7">
    <source>
        <dbReference type="ARBA" id="ARBA00042158"/>
    </source>
</evidence>
<evidence type="ECO:0000256" key="4">
    <source>
        <dbReference type="ARBA" id="ARBA00022862"/>
    </source>
</evidence>
<dbReference type="GO" id="GO:0008379">
    <property type="term" value="F:thioredoxin peroxidase activity"/>
    <property type="evidence" value="ECO:0007669"/>
    <property type="project" value="TreeGrafter"/>
</dbReference>
<dbReference type="GO" id="GO:0005829">
    <property type="term" value="C:cytosol"/>
    <property type="evidence" value="ECO:0007669"/>
    <property type="project" value="TreeGrafter"/>
</dbReference>
<evidence type="ECO:0000256" key="10">
    <source>
        <dbReference type="ARBA" id="ARBA00049091"/>
    </source>
</evidence>
<comment type="similarity">
    <text evidence="1">Belongs to the peroxiredoxin family. AhpC/Prx1 subfamily.</text>
</comment>
<evidence type="ECO:0000256" key="3">
    <source>
        <dbReference type="ARBA" id="ARBA00022559"/>
    </source>
</evidence>
<dbReference type="Pfam" id="PF00578">
    <property type="entry name" value="AhpC-TSA"/>
    <property type="match status" value="1"/>
</dbReference>
<dbReference type="EC" id="1.11.1.24" evidence="2"/>
<evidence type="ECO:0000256" key="2">
    <source>
        <dbReference type="ARBA" id="ARBA00013017"/>
    </source>
</evidence>
<dbReference type="Gene3D" id="3.40.30.10">
    <property type="entry name" value="Glutaredoxin"/>
    <property type="match status" value="2"/>
</dbReference>
<proteinExistence type="inferred from homology"/>
<dbReference type="PANTHER" id="PTHR10681">
    <property type="entry name" value="THIOREDOXIN PEROXIDASE"/>
    <property type="match status" value="1"/>
</dbReference>
<evidence type="ECO:0000256" key="8">
    <source>
        <dbReference type="ARBA" id="ARBA00045559"/>
    </source>
</evidence>
<dbReference type="EMBL" id="JABVXQ010000005">
    <property type="protein sequence ID" value="KAF6110868.1"/>
    <property type="molecule type" value="Genomic_DNA"/>
</dbReference>
<name>A0A834A9Z5_9CHIR</name>
<dbReference type="GO" id="GO:0042744">
    <property type="term" value="P:hydrogen peroxide catabolic process"/>
    <property type="evidence" value="ECO:0007669"/>
    <property type="project" value="TreeGrafter"/>
</dbReference>
<dbReference type="GO" id="GO:0006979">
    <property type="term" value="P:response to oxidative stress"/>
    <property type="evidence" value="ECO:0007669"/>
    <property type="project" value="TreeGrafter"/>
</dbReference>
<evidence type="ECO:0000256" key="1">
    <source>
        <dbReference type="ARBA" id="ARBA00009796"/>
    </source>
</evidence>
<dbReference type="GO" id="GO:0045454">
    <property type="term" value="P:cell redox homeostasis"/>
    <property type="evidence" value="ECO:0007669"/>
    <property type="project" value="TreeGrafter"/>
</dbReference>
<dbReference type="GO" id="GO:0005739">
    <property type="term" value="C:mitochondrion"/>
    <property type="evidence" value="ECO:0007669"/>
    <property type="project" value="TreeGrafter"/>
</dbReference>
<sequence>MAATVGRLLRATAARHVSAISAPAVLRPAASRRTGLTSVSWSASSQAKFAFSTSSAYHAPAVTQHAPYFKGTAVVKGEFKELSLDDFKGKYLVLFFYPLDFTFVCPTEIVAFSDKANEFRDANCEVVAVSVDSHFTHLAWTNTPRKSGGLGHMNIALLSDLTKQISRDYGVLLEGPGLALRTGGGEEPSLACTIRLSFWSLWALLRPSSVSAPAPWTPAWLTSRSTPRDLGASKPNIRGPGPGREKHLPTLGLFIIDPNGVIKHLSVNDLPVGRSVEETLRLVKAFQFVETHGEVCPANWTPDSPTIKPHPTASKEYFEKVNK</sequence>
<dbReference type="AlphaFoldDB" id="A0A834A9Z5"/>
<dbReference type="GO" id="GO:0033554">
    <property type="term" value="P:cellular response to stress"/>
    <property type="evidence" value="ECO:0007669"/>
    <property type="project" value="TreeGrafter"/>
</dbReference>
<comment type="catalytic activity">
    <reaction evidence="10">
        <text>a hydroperoxide + [thioredoxin]-dithiol = an alcohol + [thioredoxin]-disulfide + H2O</text>
        <dbReference type="Rhea" id="RHEA:62620"/>
        <dbReference type="Rhea" id="RHEA-COMP:10698"/>
        <dbReference type="Rhea" id="RHEA-COMP:10700"/>
        <dbReference type="ChEBI" id="CHEBI:15377"/>
        <dbReference type="ChEBI" id="CHEBI:29950"/>
        <dbReference type="ChEBI" id="CHEBI:30879"/>
        <dbReference type="ChEBI" id="CHEBI:35924"/>
        <dbReference type="ChEBI" id="CHEBI:50058"/>
        <dbReference type="EC" id="1.11.1.24"/>
    </reaction>
</comment>
<accession>A0A834A9Z5</accession>
<keyword evidence="3" id="KW-0575">Peroxidase</keyword>
<dbReference type="PANTHER" id="PTHR10681:SF128">
    <property type="entry name" value="THIOREDOXIN-DEPENDENT PEROXIDE REDUCTASE, MITOCHONDRIAL"/>
    <property type="match status" value="1"/>
</dbReference>
<keyword evidence="4" id="KW-0049">Antioxidant</keyword>
<dbReference type="SUPFAM" id="SSF52833">
    <property type="entry name" value="Thioredoxin-like"/>
    <property type="match status" value="1"/>
</dbReference>
<dbReference type="InterPro" id="IPR036249">
    <property type="entry name" value="Thioredoxin-like_sf"/>
</dbReference>
<dbReference type="CDD" id="cd03015">
    <property type="entry name" value="PRX_Typ2cys"/>
    <property type="match status" value="1"/>
</dbReference>